<evidence type="ECO:0000313" key="12">
    <source>
        <dbReference type="Proteomes" id="UP001159427"/>
    </source>
</evidence>
<feature type="transmembrane region" description="Helical" evidence="8">
    <location>
        <begin position="80"/>
        <end position="99"/>
    </location>
</feature>
<dbReference type="InterPro" id="IPR009613">
    <property type="entry name" value="LMF"/>
</dbReference>
<evidence type="ECO:0000259" key="9">
    <source>
        <dbReference type="Pfam" id="PF06762"/>
    </source>
</evidence>
<feature type="transmembrane region" description="Helical" evidence="8">
    <location>
        <begin position="291"/>
        <end position="311"/>
    </location>
</feature>
<comment type="subcellular location">
    <subcellularLocation>
        <location evidence="1 8">Endoplasmic reticulum membrane</location>
        <topology evidence="1 8">Multi-pass membrane protein</topology>
    </subcellularLocation>
</comment>
<evidence type="ECO:0000256" key="2">
    <source>
        <dbReference type="ARBA" id="ARBA00005512"/>
    </source>
</evidence>
<evidence type="ECO:0000256" key="3">
    <source>
        <dbReference type="ARBA" id="ARBA00022692"/>
    </source>
</evidence>
<comment type="function">
    <text evidence="8">Involved in the maturation of specific proteins in the endoplasmic reticulum.</text>
</comment>
<feature type="transmembrane region" description="Helical" evidence="8">
    <location>
        <begin position="197"/>
        <end position="215"/>
    </location>
</feature>
<evidence type="ECO:0000256" key="1">
    <source>
        <dbReference type="ARBA" id="ARBA00004477"/>
    </source>
</evidence>
<evidence type="ECO:0000256" key="6">
    <source>
        <dbReference type="ARBA" id="ARBA00023136"/>
    </source>
</evidence>
<keyword evidence="7" id="KW-0325">Glycoprotein</keyword>
<evidence type="ECO:0000256" key="7">
    <source>
        <dbReference type="ARBA" id="ARBA00023180"/>
    </source>
</evidence>
<feature type="domain" description="Lipase maturation factor 1/2 N-terminal" evidence="9">
    <location>
        <begin position="192"/>
        <end position="355"/>
    </location>
</feature>
<sequence length="733" mass="85078">MQRNSIPVGVSSPRYGVTHKRVGVFWNSEVKDVSKFENKENILSCLWISLHEGTGEDHRGLGGNPNMAAHGKQALVQNTFLWFIAAIYLFAFSSFYIQIPGLYGKNGVLPAKLALREESSSIEENFWHKPTLLWLTPKLGLDTQTGMELLCLVGMLLSMLAMSFRSWRDSVTFFVLWFLYYSLYQVGQTFIYFQWDILLMETGFLTILVSPLNLFKARTNYRFQRHHDNITLWLVKWLAFRLMFCSGIVKLSSRCPTWWGLTALDWHYESQCIPTPLAWYAHQLPKWFQRLSVVLTYVILIALSWLFFIPVRSLRIFSFYAQIFFQVLIILTGNYNFFNLLAIALLLPILDDEHLVTILPSWLVRGQTVRPTQRSTLAKLITRIVVLGTITAVIYWTVKLFALELSSTEVLKSKITFSQRTFFKAVDQAVPITIWIGTTSLGVEIIVSFVGCVMEKGVFKKLWSLLQWAVFSFATLGMFAISLVPYTDISHKAKSNLWPVIHRWRQKTDAFELVNSYGLFRSMTGVGGRPEVIIEGSNNIDGPWMEYHFHYKPGNVSEPPPVVAPHQPRLDWQIWFAALGSYEYNPWFVHLVYRLLQGQQDVLDLLAKNPFPKRAPTYIRAKLYKYHYTEMPKNITSVSDILQNNKLVKHWWWRETVRDYLPILTVDEPSLITWLNQYGLAKDEPWPERPSGRPYRAITYLRSIVRTLDAIRFMWALFACGLLMALFKFPKQQ</sequence>
<keyword evidence="3 8" id="KW-0812">Transmembrane</keyword>
<feature type="transmembrane region" description="Helical" evidence="8">
    <location>
        <begin position="465"/>
        <end position="486"/>
    </location>
</feature>
<dbReference type="InterPro" id="IPR057433">
    <property type="entry name" value="LMF1/2_C"/>
</dbReference>
<dbReference type="PANTHER" id="PTHR14463">
    <property type="entry name" value="LIPASE MATURATION FACTOR"/>
    <property type="match status" value="1"/>
</dbReference>
<feature type="transmembrane region" description="Helical" evidence="8">
    <location>
        <begin position="710"/>
        <end position="729"/>
    </location>
</feature>
<evidence type="ECO:0000256" key="4">
    <source>
        <dbReference type="ARBA" id="ARBA00022824"/>
    </source>
</evidence>
<keyword evidence="12" id="KW-1185">Reference proteome</keyword>
<feature type="transmembrane region" description="Helical" evidence="8">
    <location>
        <begin position="432"/>
        <end position="453"/>
    </location>
</feature>
<keyword evidence="5 8" id="KW-1133">Transmembrane helix</keyword>
<feature type="transmembrane region" description="Helical" evidence="8">
    <location>
        <begin position="380"/>
        <end position="398"/>
    </location>
</feature>
<feature type="transmembrane region" description="Helical" evidence="8">
    <location>
        <begin position="323"/>
        <end position="347"/>
    </location>
</feature>
<feature type="transmembrane region" description="Helical" evidence="8">
    <location>
        <begin position="171"/>
        <end position="191"/>
    </location>
</feature>
<reference evidence="11 12" key="1">
    <citation type="submission" date="2022-05" db="EMBL/GenBank/DDBJ databases">
        <authorList>
            <consortium name="Genoscope - CEA"/>
            <person name="William W."/>
        </authorList>
    </citation>
    <scope>NUCLEOTIDE SEQUENCE [LARGE SCALE GENOMIC DNA]</scope>
</reference>
<dbReference type="Pfam" id="PF06762">
    <property type="entry name" value="LMF1"/>
    <property type="match status" value="1"/>
</dbReference>
<organism evidence="11 12">
    <name type="scientific">Porites evermanni</name>
    <dbReference type="NCBI Taxonomy" id="104178"/>
    <lineage>
        <taxon>Eukaryota</taxon>
        <taxon>Metazoa</taxon>
        <taxon>Cnidaria</taxon>
        <taxon>Anthozoa</taxon>
        <taxon>Hexacorallia</taxon>
        <taxon>Scleractinia</taxon>
        <taxon>Fungiina</taxon>
        <taxon>Poritidae</taxon>
        <taxon>Porites</taxon>
    </lineage>
</organism>
<feature type="domain" description="Lipase maturation factor 1/2 C-terminal" evidence="10">
    <location>
        <begin position="513"/>
        <end position="662"/>
    </location>
</feature>
<evidence type="ECO:0000313" key="11">
    <source>
        <dbReference type="EMBL" id="CAH3168400.1"/>
    </source>
</evidence>
<evidence type="ECO:0000259" key="10">
    <source>
        <dbReference type="Pfam" id="PF25179"/>
    </source>
</evidence>
<evidence type="ECO:0000256" key="8">
    <source>
        <dbReference type="RuleBase" id="RU361229"/>
    </source>
</evidence>
<keyword evidence="6 8" id="KW-0472">Membrane</keyword>
<protein>
    <recommendedName>
        <fullName evidence="8">Lipase maturation factor</fullName>
    </recommendedName>
</protein>
<dbReference type="EMBL" id="CALNXI010001417">
    <property type="protein sequence ID" value="CAH3168400.1"/>
    <property type="molecule type" value="Genomic_DNA"/>
</dbReference>
<feature type="transmembrane region" description="Helical" evidence="8">
    <location>
        <begin position="145"/>
        <end position="164"/>
    </location>
</feature>
<comment type="similarity">
    <text evidence="2 8">Belongs to the lipase maturation factor family.</text>
</comment>
<comment type="caution">
    <text evidence="11">The sequence shown here is derived from an EMBL/GenBank/DDBJ whole genome shotgun (WGS) entry which is preliminary data.</text>
</comment>
<dbReference type="Pfam" id="PF25179">
    <property type="entry name" value="LMF1_C"/>
    <property type="match status" value="1"/>
</dbReference>
<gene>
    <name evidence="11" type="ORF">PEVE_00006471</name>
</gene>
<dbReference type="PANTHER" id="PTHR14463:SF5">
    <property type="entry name" value="LIPASE MATURATION FACTOR 2"/>
    <property type="match status" value="1"/>
</dbReference>
<dbReference type="Proteomes" id="UP001159427">
    <property type="component" value="Unassembled WGS sequence"/>
</dbReference>
<keyword evidence="4 8" id="KW-0256">Endoplasmic reticulum</keyword>
<dbReference type="InterPro" id="IPR057434">
    <property type="entry name" value="LMF1/2_N"/>
</dbReference>
<proteinExistence type="inferred from homology"/>
<accession>A0ABN8QT39</accession>
<name>A0ABN8QT39_9CNID</name>
<evidence type="ECO:0000256" key="5">
    <source>
        <dbReference type="ARBA" id="ARBA00022989"/>
    </source>
</evidence>